<evidence type="ECO:0000259" key="2">
    <source>
        <dbReference type="PROSITE" id="PS51460"/>
    </source>
</evidence>
<dbReference type="Proteomes" id="UP000759131">
    <property type="component" value="Unassembled WGS sequence"/>
</dbReference>
<dbReference type="OrthoDB" id="6430443at2759"/>
<feature type="compositionally biased region" description="Low complexity" evidence="1">
    <location>
        <begin position="344"/>
        <end position="357"/>
    </location>
</feature>
<organism evidence="3">
    <name type="scientific">Medioppia subpectinata</name>
    <dbReference type="NCBI Taxonomy" id="1979941"/>
    <lineage>
        <taxon>Eukaryota</taxon>
        <taxon>Metazoa</taxon>
        <taxon>Ecdysozoa</taxon>
        <taxon>Arthropoda</taxon>
        <taxon>Chelicerata</taxon>
        <taxon>Arachnida</taxon>
        <taxon>Acari</taxon>
        <taxon>Acariformes</taxon>
        <taxon>Sarcoptiformes</taxon>
        <taxon>Oribatida</taxon>
        <taxon>Brachypylina</taxon>
        <taxon>Oppioidea</taxon>
        <taxon>Oppiidae</taxon>
        <taxon>Medioppia</taxon>
    </lineage>
</organism>
<dbReference type="InterPro" id="IPR003108">
    <property type="entry name" value="GAR_dom"/>
</dbReference>
<feature type="region of interest" description="Disordered" evidence="1">
    <location>
        <begin position="344"/>
        <end position="363"/>
    </location>
</feature>
<accession>A0A7R9KBT5</accession>
<evidence type="ECO:0000313" key="4">
    <source>
        <dbReference type="Proteomes" id="UP000759131"/>
    </source>
</evidence>
<keyword evidence="4" id="KW-1185">Reference proteome</keyword>
<dbReference type="AlphaFoldDB" id="A0A7R9KBT5"/>
<feature type="region of interest" description="Disordered" evidence="1">
    <location>
        <begin position="507"/>
        <end position="538"/>
    </location>
</feature>
<protein>
    <recommendedName>
        <fullName evidence="2">GAR domain-containing protein</fullName>
    </recommendedName>
</protein>
<sequence>DTLEHYLEKHDPCSWSSIPPIIGVHIGFCPSFSGSSGPECWSTRITISCRLKSANCGPFWGPFYVTLGSERKKKDICAQNGLHFTHTHCEIVLRLVLDWYTAALQTVPPILTTTTNSSTNFPQDIGSRRTPDQPLPRPLGPNVATTVHSRGLGKREAGVGFVGCLRVWCEHTVSIGGAVVPTVAVLLVSSPVVNSGLEVDHRLSHCLSVNRMTEWWTVYHNRSDHQNKKKKYKKCNNNHHNCSNKCLKSHKCCDGHHINASKEKHQNKSKTQTLKEKERDRDSKPKKNSIHAKNNNNGNNELTTKCNNKKNKDISSSTSNHKLIKSKDNHHLKSAKDVISNNKSLNDLLDNNKSLSNRETSLDTNAKNSSLVVKEFKFFKEKAKQKKSITAAISKSPKTGIGSNTSGGTTSCKPSPKSSGDGLSTSGVSDSCPKHKSKTIGAKDPKHWCVGPKTSPSSGSNATSSANTSCDLKTIKVKPSAKTAKYSHSSDSPNNGCANSQRHATVNKTISQSPKATKNKTTIAETKDSKCPKSDGKRKNKVKIIKTNTLYDEDIIDGFAILSFKTFDDIEVLFDG</sequence>
<feature type="compositionally biased region" description="Polar residues" evidence="1">
    <location>
        <begin position="412"/>
        <end position="429"/>
    </location>
</feature>
<evidence type="ECO:0000256" key="1">
    <source>
        <dbReference type="SAM" id="MobiDB-lite"/>
    </source>
</evidence>
<feature type="compositionally biased region" description="Basic and acidic residues" evidence="1">
    <location>
        <begin position="273"/>
        <end position="285"/>
    </location>
</feature>
<gene>
    <name evidence="3" type="ORF">OSB1V03_LOCUS483</name>
</gene>
<feature type="compositionally biased region" description="Low complexity" evidence="1">
    <location>
        <begin position="399"/>
        <end position="411"/>
    </location>
</feature>
<feature type="compositionally biased region" description="Basic and acidic residues" evidence="1">
    <location>
        <begin position="525"/>
        <end position="537"/>
    </location>
</feature>
<evidence type="ECO:0000313" key="3">
    <source>
        <dbReference type="EMBL" id="CAD7619987.1"/>
    </source>
</evidence>
<name>A0A7R9KBT5_9ACAR</name>
<feature type="compositionally biased region" description="Low complexity" evidence="1">
    <location>
        <begin position="454"/>
        <end position="467"/>
    </location>
</feature>
<feature type="non-terminal residue" evidence="3">
    <location>
        <position position="1"/>
    </location>
</feature>
<feature type="compositionally biased region" description="Low complexity" evidence="1">
    <location>
        <begin position="291"/>
        <end position="306"/>
    </location>
</feature>
<dbReference type="PROSITE" id="PS51460">
    <property type="entry name" value="GAR"/>
    <property type="match status" value="1"/>
</dbReference>
<feature type="region of interest" description="Disordered" evidence="1">
    <location>
        <begin position="262"/>
        <end position="332"/>
    </location>
</feature>
<reference evidence="3" key="1">
    <citation type="submission" date="2020-11" db="EMBL/GenBank/DDBJ databases">
        <authorList>
            <person name="Tran Van P."/>
        </authorList>
    </citation>
    <scope>NUCLEOTIDE SEQUENCE</scope>
</reference>
<feature type="region of interest" description="Disordered" evidence="1">
    <location>
        <begin position="481"/>
        <end position="500"/>
    </location>
</feature>
<feature type="domain" description="GAR" evidence="2">
    <location>
        <begin position="1"/>
        <end position="14"/>
    </location>
</feature>
<feature type="region of interest" description="Disordered" evidence="1">
    <location>
        <begin position="387"/>
        <end position="467"/>
    </location>
</feature>
<feature type="compositionally biased region" description="Polar residues" evidence="1">
    <location>
        <begin position="486"/>
        <end position="500"/>
    </location>
</feature>
<feature type="region of interest" description="Disordered" evidence="1">
    <location>
        <begin position="115"/>
        <end position="139"/>
    </location>
</feature>
<dbReference type="EMBL" id="CAJPIZ010000095">
    <property type="protein sequence ID" value="CAG2100417.1"/>
    <property type="molecule type" value="Genomic_DNA"/>
</dbReference>
<dbReference type="GO" id="GO:0008017">
    <property type="term" value="F:microtubule binding"/>
    <property type="evidence" value="ECO:0007669"/>
    <property type="project" value="InterPro"/>
</dbReference>
<dbReference type="EMBL" id="OC854670">
    <property type="protein sequence ID" value="CAD7619987.1"/>
    <property type="molecule type" value="Genomic_DNA"/>
</dbReference>
<feature type="compositionally biased region" description="Polar residues" evidence="1">
    <location>
        <begin position="507"/>
        <end position="524"/>
    </location>
</feature>
<proteinExistence type="predicted"/>